<comment type="similarity">
    <text evidence="6">Belongs to the peptidase M48 family.</text>
</comment>
<gene>
    <name evidence="8" type="ORF">H9847_08655</name>
</gene>
<dbReference type="EMBL" id="JAHLFE010000178">
    <property type="protein sequence ID" value="MBU3844913.1"/>
    <property type="molecule type" value="Genomic_DNA"/>
</dbReference>
<dbReference type="PANTHER" id="PTHR22726">
    <property type="entry name" value="METALLOENDOPEPTIDASE OMA1"/>
    <property type="match status" value="1"/>
</dbReference>
<reference evidence="8" key="2">
    <citation type="submission" date="2021-04" db="EMBL/GenBank/DDBJ databases">
        <authorList>
            <person name="Gilroy R."/>
        </authorList>
    </citation>
    <scope>NUCLEOTIDE SEQUENCE</scope>
    <source>
        <strain evidence="8">378</strain>
    </source>
</reference>
<dbReference type="GO" id="GO:0051603">
    <property type="term" value="P:proteolysis involved in protein catabolic process"/>
    <property type="evidence" value="ECO:0007669"/>
    <property type="project" value="TreeGrafter"/>
</dbReference>
<evidence type="ECO:0000256" key="6">
    <source>
        <dbReference type="RuleBase" id="RU003983"/>
    </source>
</evidence>
<evidence type="ECO:0000259" key="7">
    <source>
        <dbReference type="Pfam" id="PF01435"/>
    </source>
</evidence>
<dbReference type="PANTHER" id="PTHR22726:SF1">
    <property type="entry name" value="METALLOENDOPEPTIDASE OMA1, MITOCHONDRIAL"/>
    <property type="match status" value="1"/>
</dbReference>
<comment type="cofactor">
    <cofactor evidence="6">
        <name>Zn(2+)</name>
        <dbReference type="ChEBI" id="CHEBI:29105"/>
    </cofactor>
    <text evidence="6">Binds 1 zinc ion per subunit.</text>
</comment>
<reference evidence="8" key="1">
    <citation type="journal article" date="2021" name="PeerJ">
        <title>Extensive microbial diversity within the chicken gut microbiome revealed by metagenomics and culture.</title>
        <authorList>
            <person name="Gilroy R."/>
            <person name="Ravi A."/>
            <person name="Getino M."/>
            <person name="Pursley I."/>
            <person name="Horton D.L."/>
            <person name="Alikhan N.F."/>
            <person name="Baker D."/>
            <person name="Gharbi K."/>
            <person name="Hall N."/>
            <person name="Watson M."/>
            <person name="Adriaenssens E.M."/>
            <person name="Foster-Nyarko E."/>
            <person name="Jarju S."/>
            <person name="Secka A."/>
            <person name="Antonio M."/>
            <person name="Oren A."/>
            <person name="Chaudhuri R.R."/>
            <person name="La Ragione R."/>
            <person name="Hildebrand F."/>
            <person name="Pallen M.J."/>
        </authorList>
    </citation>
    <scope>NUCLEOTIDE SEQUENCE</scope>
    <source>
        <strain evidence="8">378</strain>
    </source>
</reference>
<dbReference type="InterPro" id="IPR051156">
    <property type="entry name" value="Mito/Outer_Membr_Metalloprot"/>
</dbReference>
<dbReference type="Proteomes" id="UP000733611">
    <property type="component" value="Unassembled WGS sequence"/>
</dbReference>
<comment type="caution">
    <text evidence="8">The sequence shown here is derived from an EMBL/GenBank/DDBJ whole genome shotgun (WGS) entry which is preliminary data.</text>
</comment>
<dbReference type="Pfam" id="PF01435">
    <property type="entry name" value="Peptidase_M48"/>
    <property type="match status" value="1"/>
</dbReference>
<evidence type="ECO:0000256" key="4">
    <source>
        <dbReference type="ARBA" id="ARBA00022833"/>
    </source>
</evidence>
<dbReference type="Gene3D" id="3.30.2010.10">
    <property type="entry name" value="Metalloproteases ('zincins'), catalytic domain"/>
    <property type="match status" value="1"/>
</dbReference>
<feature type="domain" description="Peptidase M48" evidence="7">
    <location>
        <begin position="34"/>
        <end position="220"/>
    </location>
</feature>
<keyword evidence="5 6" id="KW-0482">Metalloprotease</keyword>
<dbReference type="GO" id="GO:0016020">
    <property type="term" value="C:membrane"/>
    <property type="evidence" value="ECO:0007669"/>
    <property type="project" value="TreeGrafter"/>
</dbReference>
<keyword evidence="4 6" id="KW-0862">Zinc</keyword>
<evidence type="ECO:0000256" key="1">
    <source>
        <dbReference type="ARBA" id="ARBA00022670"/>
    </source>
</evidence>
<name>A0A948THS6_9GAMM</name>
<keyword evidence="3 6" id="KW-0378">Hydrolase</keyword>
<dbReference type="GO" id="GO:0046872">
    <property type="term" value="F:metal ion binding"/>
    <property type="evidence" value="ECO:0007669"/>
    <property type="project" value="UniProtKB-KW"/>
</dbReference>
<accession>A0A948THS6</accession>
<evidence type="ECO:0000256" key="2">
    <source>
        <dbReference type="ARBA" id="ARBA00022723"/>
    </source>
</evidence>
<dbReference type="GO" id="GO:0004222">
    <property type="term" value="F:metalloendopeptidase activity"/>
    <property type="evidence" value="ECO:0007669"/>
    <property type="project" value="InterPro"/>
</dbReference>
<proteinExistence type="inferred from homology"/>
<evidence type="ECO:0000313" key="9">
    <source>
        <dbReference type="Proteomes" id="UP000733611"/>
    </source>
</evidence>
<keyword evidence="1 6" id="KW-0645">Protease</keyword>
<evidence type="ECO:0000256" key="5">
    <source>
        <dbReference type="ARBA" id="ARBA00023049"/>
    </source>
</evidence>
<keyword evidence="2" id="KW-0479">Metal-binding</keyword>
<evidence type="ECO:0000313" key="8">
    <source>
        <dbReference type="EMBL" id="MBU3844913.1"/>
    </source>
</evidence>
<evidence type="ECO:0000256" key="3">
    <source>
        <dbReference type="ARBA" id="ARBA00022801"/>
    </source>
</evidence>
<dbReference type="CDD" id="cd07331">
    <property type="entry name" value="M48C_Oma1_like"/>
    <property type="match status" value="1"/>
</dbReference>
<sequence>MLVSSEEIMAESAQAYDQVIAQAKAQNALNTNAAQTKRVKNIANKLIAKAPLFRADCANWDWEVNVINSDEVNAWCMAGGKIAVYSALLTELNLTDDELATVLGHEIAHALREHVREQQSTETLKQGAFQIASLFGVDNTTLQLGQVAANLGLTLPFSRSHETEADELGLELMYDAGYDPDAGVSLWTKMMQLGSGNEGLAALLSTHPADSSRIENLKALAQKLKEQPRR</sequence>
<protein>
    <submittedName>
        <fullName evidence="8">M48 family metallopeptidase</fullName>
    </submittedName>
</protein>
<dbReference type="InterPro" id="IPR001915">
    <property type="entry name" value="Peptidase_M48"/>
</dbReference>
<dbReference type="AlphaFoldDB" id="A0A948THS6"/>
<organism evidence="8 9">
    <name type="scientific">Candidatus Anaerobiospirillum pullicola</name>
    <dbReference type="NCBI Taxonomy" id="2838451"/>
    <lineage>
        <taxon>Bacteria</taxon>
        <taxon>Pseudomonadati</taxon>
        <taxon>Pseudomonadota</taxon>
        <taxon>Gammaproteobacteria</taxon>
        <taxon>Aeromonadales</taxon>
        <taxon>Succinivibrionaceae</taxon>
        <taxon>Anaerobiospirillum</taxon>
    </lineage>
</organism>